<dbReference type="AlphaFoldDB" id="A0A3A4KLF8"/>
<evidence type="ECO:0000313" key="2">
    <source>
        <dbReference type="Proteomes" id="UP000266677"/>
    </source>
</evidence>
<organism evidence="1 2">
    <name type="scientific">Nocardia panacis</name>
    <dbReference type="NCBI Taxonomy" id="2340916"/>
    <lineage>
        <taxon>Bacteria</taxon>
        <taxon>Bacillati</taxon>
        <taxon>Actinomycetota</taxon>
        <taxon>Actinomycetes</taxon>
        <taxon>Mycobacteriales</taxon>
        <taxon>Nocardiaceae</taxon>
        <taxon>Nocardia</taxon>
    </lineage>
</organism>
<dbReference type="InterPro" id="IPR038109">
    <property type="entry name" value="DNA_bind_recomb_sf"/>
</dbReference>
<evidence type="ECO:0000313" key="1">
    <source>
        <dbReference type="EMBL" id="RJO70119.1"/>
    </source>
</evidence>
<protein>
    <recommendedName>
        <fullName evidence="3">Recombinase domain-containing protein</fullName>
    </recommendedName>
</protein>
<dbReference type="Proteomes" id="UP000266677">
    <property type="component" value="Unassembled WGS sequence"/>
</dbReference>
<comment type="caution">
    <text evidence="1">The sequence shown here is derived from an EMBL/GenBank/DDBJ whole genome shotgun (WGS) entry which is preliminary data.</text>
</comment>
<dbReference type="Gene3D" id="3.90.1750.20">
    <property type="entry name" value="Putative Large Serine Recombinase, Chain B, Domain 2"/>
    <property type="match status" value="1"/>
</dbReference>
<keyword evidence="2" id="KW-1185">Reference proteome</keyword>
<name>A0A3A4KLF8_9NOCA</name>
<reference evidence="1 2" key="1">
    <citation type="submission" date="2018-09" db="EMBL/GenBank/DDBJ databases">
        <title>YIM PH21274 draft genome.</title>
        <authorList>
            <person name="Miao C."/>
        </authorList>
    </citation>
    <scope>NUCLEOTIDE SEQUENCE [LARGE SCALE GENOMIC DNA]</scope>
    <source>
        <strain evidence="1 2">YIM PH 21724</strain>
    </source>
</reference>
<gene>
    <name evidence="1" type="ORF">D5S18_30180</name>
</gene>
<dbReference type="EMBL" id="QZFU01000041">
    <property type="protein sequence ID" value="RJO70119.1"/>
    <property type="molecule type" value="Genomic_DNA"/>
</dbReference>
<sequence>MSANTLHRMLRDSYYIGYVVWKGEIHAGRHEPLIEPQCSSASRTYFERGARTVIGTGFTIAI</sequence>
<evidence type="ECO:0008006" key="3">
    <source>
        <dbReference type="Google" id="ProtNLM"/>
    </source>
</evidence>
<proteinExistence type="predicted"/>
<accession>A0A3A4KLF8</accession>